<dbReference type="InterPro" id="IPR033905">
    <property type="entry name" value="Secretory_peroxidase"/>
</dbReference>
<dbReference type="InterPro" id="IPR019794">
    <property type="entry name" value="Peroxidases_AS"/>
</dbReference>
<dbReference type="FunFam" id="1.10.420.10:FF:000006">
    <property type="entry name" value="Peroxidase"/>
    <property type="match status" value="1"/>
</dbReference>
<gene>
    <name evidence="18" type="ORF">POTOM_048904</name>
</gene>
<feature type="binding site" description="axial binding residue" evidence="14">
    <location>
        <position position="132"/>
    </location>
    <ligand>
        <name>heme b</name>
        <dbReference type="ChEBI" id="CHEBI:60344"/>
    </ligand>
    <ligandPart>
        <name>Fe</name>
        <dbReference type="ChEBI" id="CHEBI:18248"/>
    </ligandPart>
</feature>
<evidence type="ECO:0000256" key="5">
    <source>
        <dbReference type="ARBA" id="ARBA00022559"/>
    </source>
</evidence>
<evidence type="ECO:0000259" key="17">
    <source>
        <dbReference type="PROSITE" id="PS50873"/>
    </source>
</evidence>
<dbReference type="GO" id="GO:0020037">
    <property type="term" value="F:heme binding"/>
    <property type="evidence" value="ECO:0007669"/>
    <property type="project" value="InterPro"/>
</dbReference>
<comment type="cofactor">
    <cofactor evidence="14">
        <name>Ca(2+)</name>
        <dbReference type="ChEBI" id="CHEBI:29108"/>
    </cofactor>
    <text evidence="14">Binds 2 calcium ions per subunit.</text>
</comment>
<comment type="similarity">
    <text evidence="3">Belongs to the peroxidase family. Ascorbate peroxidase subfamily.</text>
</comment>
<proteinExistence type="inferred from homology"/>
<keyword evidence="6" id="KW-0349">Heme</keyword>
<reference evidence="18" key="1">
    <citation type="journal article" date="2020" name="bioRxiv">
        <title>Hybrid origin of Populus tomentosa Carr. identified through genome sequencing and phylogenomic analysis.</title>
        <authorList>
            <person name="An X."/>
            <person name="Gao K."/>
            <person name="Chen Z."/>
            <person name="Li J."/>
            <person name="Yang X."/>
            <person name="Yang X."/>
            <person name="Zhou J."/>
            <person name="Guo T."/>
            <person name="Zhao T."/>
            <person name="Huang S."/>
            <person name="Miao D."/>
            <person name="Khan W.U."/>
            <person name="Rao P."/>
            <person name="Ye M."/>
            <person name="Lei B."/>
            <person name="Liao W."/>
            <person name="Wang J."/>
            <person name="Ji L."/>
            <person name="Li Y."/>
            <person name="Guo B."/>
            <person name="Mustafa N.S."/>
            <person name="Li S."/>
            <person name="Yun Q."/>
            <person name="Keller S.R."/>
            <person name="Mao J."/>
            <person name="Zhang R."/>
            <person name="Strauss S.H."/>
        </authorList>
    </citation>
    <scope>NUCLEOTIDE SEQUENCE</scope>
    <source>
        <strain evidence="18">GM15</strain>
        <tissue evidence="18">Leaf</tissue>
    </source>
</reference>
<dbReference type="PROSITE" id="PS00435">
    <property type="entry name" value="PEROXIDASE_1"/>
    <property type="match status" value="1"/>
</dbReference>
<dbReference type="AlphaFoldDB" id="A0A8X7YDC3"/>
<dbReference type="GO" id="GO:0006979">
    <property type="term" value="P:response to oxidative stress"/>
    <property type="evidence" value="ECO:0007669"/>
    <property type="project" value="InterPro"/>
</dbReference>
<name>A0A8X7YDC3_POPTO</name>
<dbReference type="EMBL" id="JAAWWB010000029">
    <property type="protein sequence ID" value="KAG6746553.1"/>
    <property type="molecule type" value="Genomic_DNA"/>
</dbReference>
<keyword evidence="8 14" id="KW-0106">Calcium</keyword>
<keyword evidence="7 14" id="KW-0479">Metal-binding</keyword>
<feature type="domain" description="Plant heme peroxidase family profile" evidence="17">
    <location>
        <begin position="61"/>
        <end position="265"/>
    </location>
</feature>
<evidence type="ECO:0000256" key="15">
    <source>
        <dbReference type="PIRSR" id="PIRSR600823-5"/>
    </source>
</evidence>
<evidence type="ECO:0000256" key="2">
    <source>
        <dbReference type="ARBA" id="ARBA00002322"/>
    </source>
</evidence>
<keyword evidence="9" id="KW-0560">Oxidoreductase</keyword>
<comment type="caution">
    <text evidence="18">The sequence shown here is derived from an EMBL/GenBank/DDBJ whole genome shotgun (WGS) entry which is preliminary data.</text>
</comment>
<dbReference type="GO" id="GO:0046872">
    <property type="term" value="F:metal ion binding"/>
    <property type="evidence" value="ECO:0007669"/>
    <property type="project" value="UniProtKB-KW"/>
</dbReference>
<dbReference type="GO" id="GO:0140825">
    <property type="term" value="F:lactoperoxidase activity"/>
    <property type="evidence" value="ECO:0007669"/>
    <property type="project" value="UniProtKB-EC"/>
</dbReference>
<evidence type="ECO:0000256" key="16">
    <source>
        <dbReference type="SAM" id="SignalP"/>
    </source>
</evidence>
<protein>
    <recommendedName>
        <fullName evidence="4">peroxidase</fullName>
        <ecNumber evidence="4">1.11.1.7</ecNumber>
    </recommendedName>
</protein>
<comment type="function">
    <text evidence="2">Removal of H(2)O(2), oxidation of toxic reductants, biosynthesis and degradation of lignin, suberization, auxin catabolism, response to environmental stresses such as wounding, pathogen attack and oxidative stress. These functions might be dependent on each isozyme/isoform in each plant tissue.</text>
</comment>
<feature type="chain" id="PRO_5036497896" description="peroxidase" evidence="16">
    <location>
        <begin position="28"/>
        <end position="266"/>
    </location>
</feature>
<dbReference type="PANTHER" id="PTHR31517">
    <property type="match status" value="1"/>
</dbReference>
<keyword evidence="10 14" id="KW-0408">Iron</keyword>
<organism evidence="18 19">
    <name type="scientific">Populus tomentosa</name>
    <name type="common">Chinese white poplar</name>
    <dbReference type="NCBI Taxonomy" id="118781"/>
    <lineage>
        <taxon>Eukaryota</taxon>
        <taxon>Viridiplantae</taxon>
        <taxon>Streptophyta</taxon>
        <taxon>Embryophyta</taxon>
        <taxon>Tracheophyta</taxon>
        <taxon>Spermatophyta</taxon>
        <taxon>Magnoliopsida</taxon>
        <taxon>eudicotyledons</taxon>
        <taxon>Gunneridae</taxon>
        <taxon>Pentapetalae</taxon>
        <taxon>rosids</taxon>
        <taxon>fabids</taxon>
        <taxon>Malpighiales</taxon>
        <taxon>Salicaceae</taxon>
        <taxon>Saliceae</taxon>
        <taxon>Populus</taxon>
    </lineage>
</organism>
<dbReference type="GO" id="GO:0042744">
    <property type="term" value="P:hydrogen peroxide catabolic process"/>
    <property type="evidence" value="ECO:0007669"/>
    <property type="project" value="InterPro"/>
</dbReference>
<evidence type="ECO:0000256" key="6">
    <source>
        <dbReference type="ARBA" id="ARBA00022617"/>
    </source>
</evidence>
<evidence type="ECO:0000313" key="18">
    <source>
        <dbReference type="EMBL" id="KAG6746553.1"/>
    </source>
</evidence>
<dbReference type="PANTHER" id="PTHR31517:SF84">
    <property type="entry name" value="PEROXIDASE"/>
    <property type="match status" value="1"/>
</dbReference>
<feature type="disulfide bond" evidence="15">
    <location>
        <begin position="139"/>
        <end position="171"/>
    </location>
</feature>
<dbReference type="PROSITE" id="PS00436">
    <property type="entry name" value="PEROXIDASE_2"/>
    <property type="match status" value="1"/>
</dbReference>
<dbReference type="CDD" id="cd00693">
    <property type="entry name" value="secretory_peroxidase"/>
    <property type="match status" value="1"/>
</dbReference>
<evidence type="ECO:0000256" key="10">
    <source>
        <dbReference type="ARBA" id="ARBA00023004"/>
    </source>
</evidence>
<dbReference type="Proteomes" id="UP000886885">
    <property type="component" value="Chromosome 15A"/>
</dbReference>
<accession>A0A8X7YDC3</accession>
<dbReference type="EC" id="1.11.1.7" evidence="4"/>
<evidence type="ECO:0000256" key="3">
    <source>
        <dbReference type="ARBA" id="ARBA00006873"/>
    </source>
</evidence>
<comment type="catalytic activity">
    <reaction evidence="1">
        <text>2 a phenolic donor + H2O2 = 2 a phenolic radical donor + 2 H2O</text>
        <dbReference type="Rhea" id="RHEA:56136"/>
        <dbReference type="ChEBI" id="CHEBI:15377"/>
        <dbReference type="ChEBI" id="CHEBI:16240"/>
        <dbReference type="ChEBI" id="CHEBI:139520"/>
        <dbReference type="ChEBI" id="CHEBI:139521"/>
        <dbReference type="EC" id="1.11.1.7"/>
    </reaction>
</comment>
<evidence type="ECO:0000313" key="19">
    <source>
        <dbReference type="Proteomes" id="UP000886885"/>
    </source>
</evidence>
<evidence type="ECO:0000256" key="9">
    <source>
        <dbReference type="ARBA" id="ARBA00023002"/>
    </source>
</evidence>
<evidence type="ECO:0000256" key="4">
    <source>
        <dbReference type="ARBA" id="ARBA00012313"/>
    </source>
</evidence>
<evidence type="ECO:0000256" key="12">
    <source>
        <dbReference type="ARBA" id="ARBA00023180"/>
    </source>
</evidence>
<evidence type="ECO:0000256" key="13">
    <source>
        <dbReference type="PIRSR" id="PIRSR600823-2"/>
    </source>
</evidence>
<feature type="signal peptide" evidence="16">
    <location>
        <begin position="1"/>
        <end position="27"/>
    </location>
</feature>
<dbReference type="InterPro" id="IPR019793">
    <property type="entry name" value="Peroxidases_heam-ligand_BS"/>
</dbReference>
<feature type="binding site" evidence="14">
    <location>
        <position position="193"/>
    </location>
    <ligand>
        <name>Ca(2+)</name>
        <dbReference type="ChEBI" id="CHEBI:29108"/>
        <label>2</label>
    </ligand>
</feature>
<evidence type="ECO:0000256" key="1">
    <source>
        <dbReference type="ARBA" id="ARBA00000189"/>
    </source>
</evidence>
<feature type="binding site" evidence="13">
    <location>
        <position position="102"/>
    </location>
    <ligand>
        <name>substrate</name>
    </ligand>
</feature>
<evidence type="ECO:0000256" key="11">
    <source>
        <dbReference type="ARBA" id="ARBA00023157"/>
    </source>
</evidence>
<comment type="cofactor">
    <cofactor evidence="14">
        <name>heme b</name>
        <dbReference type="ChEBI" id="CHEBI:60344"/>
    </cofactor>
    <text evidence="14">Binds 1 heme b (iron(II)-protoporphyrin IX) group per subunit.</text>
</comment>
<evidence type="ECO:0000256" key="14">
    <source>
        <dbReference type="PIRSR" id="PIRSR600823-3"/>
    </source>
</evidence>
<keyword evidence="19" id="KW-1185">Reference proteome</keyword>
<evidence type="ECO:0000256" key="7">
    <source>
        <dbReference type="ARBA" id="ARBA00022723"/>
    </source>
</evidence>
<keyword evidence="11 15" id="KW-1015">Disulfide bond</keyword>
<keyword evidence="16" id="KW-0732">Signal</keyword>
<dbReference type="Pfam" id="PF00141">
    <property type="entry name" value="peroxidase"/>
    <property type="match status" value="1"/>
</dbReference>
<keyword evidence="12" id="KW-0325">Glycoprotein</keyword>
<dbReference type="InterPro" id="IPR000823">
    <property type="entry name" value="Peroxidase_pln"/>
</dbReference>
<feature type="binding site" evidence="14">
    <location>
        <position position="133"/>
    </location>
    <ligand>
        <name>Ca(2+)</name>
        <dbReference type="ChEBI" id="CHEBI:29108"/>
        <label>2</label>
    </ligand>
</feature>
<keyword evidence="5" id="KW-0575">Peroxidase</keyword>
<sequence length="266" mass="28970">MSSKKLSRPCLVCWVVVFLFCTQSVHSQLEVGFYRSSCKLAEFIVKSAVRDGFNKDRGVAAGLVRMHFHDCFVRTGGFGYDVPAGRRDGTVSLASEVLTNLPPPTFNVDQLTQNFANKGFSQEEMVTLSGGHTIGRSHCTSFSNRLYNFNGTTSQDPTLDATYATSLKQTCPQGSTDPSLVVPMNPGSPATTDAGYYIDILANRGLFTSDQTLLTNAATATQVNINARNSILWRRKFAAAMQKMGKLDVLTGNAGEIRVDCRVINS</sequence>
<dbReference type="PROSITE" id="PS50873">
    <property type="entry name" value="PEROXIDASE_4"/>
    <property type="match status" value="1"/>
</dbReference>
<dbReference type="InterPro" id="IPR002016">
    <property type="entry name" value="Haem_peroxidase"/>
</dbReference>
<dbReference type="OrthoDB" id="817733at2759"/>
<evidence type="ECO:0000256" key="8">
    <source>
        <dbReference type="ARBA" id="ARBA00022837"/>
    </source>
</evidence>